<dbReference type="PANTHER" id="PTHR23419">
    <property type="entry name" value="DIVALENT CATION TOLERANCE CUTA-RELATED"/>
    <property type="match status" value="1"/>
</dbReference>
<dbReference type="EMBL" id="VJZD01000010">
    <property type="protein sequence ID" value="MPY30532.1"/>
    <property type="molecule type" value="Genomic_DNA"/>
</dbReference>
<dbReference type="GO" id="GO:0005507">
    <property type="term" value="F:copper ion binding"/>
    <property type="evidence" value="ECO:0007669"/>
    <property type="project" value="TreeGrafter"/>
</dbReference>
<dbReference type="SUPFAM" id="SSF54913">
    <property type="entry name" value="GlnB-like"/>
    <property type="match status" value="1"/>
</dbReference>
<proteinExistence type="inferred from homology"/>
<dbReference type="InterPro" id="IPR015867">
    <property type="entry name" value="N-reg_PII/ATP_PRibTrfase_C"/>
</dbReference>
<dbReference type="RefSeq" id="WP_152885313.1">
    <property type="nucleotide sequence ID" value="NZ_VJZD01000010.1"/>
</dbReference>
<evidence type="ECO:0000256" key="1">
    <source>
        <dbReference type="ARBA" id="ARBA00010169"/>
    </source>
</evidence>
<evidence type="ECO:0000313" key="2">
    <source>
        <dbReference type="EMBL" id="MPY30532.1"/>
    </source>
</evidence>
<dbReference type="PANTHER" id="PTHR23419:SF8">
    <property type="entry name" value="FI09726P"/>
    <property type="match status" value="1"/>
</dbReference>
<dbReference type="InterPro" id="IPR004323">
    <property type="entry name" value="Ion_tolerance_CutA"/>
</dbReference>
<organism evidence="2 3">
    <name type="scientific">Streptomyces adustus</name>
    <dbReference type="NCBI Taxonomy" id="1609272"/>
    <lineage>
        <taxon>Bacteria</taxon>
        <taxon>Bacillati</taxon>
        <taxon>Actinomycetota</taxon>
        <taxon>Actinomycetes</taxon>
        <taxon>Kitasatosporales</taxon>
        <taxon>Streptomycetaceae</taxon>
        <taxon>Streptomyces</taxon>
    </lineage>
</organism>
<name>A0A5N8V7D6_9ACTN</name>
<dbReference type="GO" id="GO:0010038">
    <property type="term" value="P:response to metal ion"/>
    <property type="evidence" value="ECO:0007669"/>
    <property type="project" value="InterPro"/>
</dbReference>
<dbReference type="Proteomes" id="UP000325849">
    <property type="component" value="Unassembled WGS sequence"/>
</dbReference>
<gene>
    <name evidence="2" type="ORF">FNH09_04165</name>
</gene>
<dbReference type="OrthoDB" id="37622at2"/>
<dbReference type="Gene3D" id="3.30.70.120">
    <property type="match status" value="1"/>
</dbReference>
<protein>
    <submittedName>
        <fullName evidence="2">Divalent-cation tolerance protein CutA</fullName>
    </submittedName>
</protein>
<comment type="similarity">
    <text evidence="1">Belongs to the CutA family.</text>
</comment>
<accession>A0A5N8V7D6</accession>
<dbReference type="Pfam" id="PF03091">
    <property type="entry name" value="CutA1"/>
    <property type="match status" value="1"/>
</dbReference>
<keyword evidence="3" id="KW-1185">Reference proteome</keyword>
<dbReference type="AlphaFoldDB" id="A0A5N8V7D6"/>
<reference evidence="2 3" key="1">
    <citation type="submission" date="2019-07" db="EMBL/GenBank/DDBJ databases">
        <title>New species of Amycolatopsis and Streptomyces.</title>
        <authorList>
            <person name="Duangmal K."/>
            <person name="Teo W.F.A."/>
            <person name="Lipun K."/>
        </authorList>
    </citation>
    <scope>NUCLEOTIDE SEQUENCE [LARGE SCALE GENOMIC DNA]</scope>
    <source>
        <strain evidence="2 3">NBRC 109810</strain>
    </source>
</reference>
<evidence type="ECO:0000313" key="3">
    <source>
        <dbReference type="Proteomes" id="UP000325849"/>
    </source>
</evidence>
<comment type="caution">
    <text evidence="2">The sequence shown here is derived from an EMBL/GenBank/DDBJ whole genome shotgun (WGS) entry which is preliminary data.</text>
</comment>
<dbReference type="InterPro" id="IPR011322">
    <property type="entry name" value="N-reg_PII-like_a/b"/>
</dbReference>
<sequence length="110" mass="12385">MTDIVIAQTTIDDARRAEALARGAVENRLAACAHIDQPFTAVYWWNDAVETAQEWRISYKTTAERLPELEAWVSEQHGYEVPEWITVPVTGGSVAYLAWVAEETRPRPAV</sequence>